<dbReference type="Pfam" id="PF13692">
    <property type="entry name" value="Glyco_trans_1_4"/>
    <property type="match status" value="1"/>
</dbReference>
<protein>
    <recommendedName>
        <fullName evidence="2">Spore protein YkvP/CgeB glycosyl transferase-like domain-containing protein</fullName>
    </recommendedName>
</protein>
<dbReference type="Gene3D" id="3.40.50.2000">
    <property type="entry name" value="Glycogen Phosphorylase B"/>
    <property type="match status" value="4"/>
</dbReference>
<dbReference type="SUPFAM" id="SSF53756">
    <property type="entry name" value="UDP-Glycosyltransferase/glycogen phosphorylase"/>
    <property type="match status" value="2"/>
</dbReference>
<feature type="region of interest" description="Disordered" evidence="1">
    <location>
        <begin position="130"/>
        <end position="159"/>
    </location>
</feature>
<sequence>MSEAERATGVHAGITGRWTVVPNGIDPGRFRPAPAGPVRDGLTRLAGLPARAPLAVCVGRLCRQKGQDVLLRAWDAVRQQVPGARLVLVGDGPDRDRLRAAAPRRCCSRGPSPTPPLVPGRRCRRTAVPLGGHGARPAGGDGVRAARGRHGRRRRPRESAAFLRRPCVVPPEDPEALAGAVGALLNDPALRASLGERGRRHVLTLHDVRHTARAVSDVYHDLLGSRPAAPGARPVRTGGDAGAGGTTPPVEPSEHRESIHS</sequence>
<feature type="compositionally biased region" description="Basic and acidic residues" evidence="1">
    <location>
        <begin position="252"/>
        <end position="261"/>
    </location>
</feature>
<reference evidence="3" key="2">
    <citation type="submission" date="2024-07" db="EMBL/GenBank/DDBJ databases">
        <title>Streptomyces haneummycinica sp. nov., a new antibiotic-producing actinobacterium isolated from marine sediment.</title>
        <authorList>
            <person name="Uemura M."/>
            <person name="Hamada M."/>
            <person name="Hirano S."/>
            <person name="Kobayashi K."/>
            <person name="Ohshiro T."/>
            <person name="Kobayashi T."/>
            <person name="Terahara T."/>
        </authorList>
    </citation>
    <scope>NUCLEOTIDE SEQUENCE</scope>
    <source>
        <strain evidence="3">KM77-8</strain>
    </source>
</reference>
<feature type="compositionally biased region" description="Basic residues" evidence="1">
    <location>
        <begin position="146"/>
        <end position="156"/>
    </location>
</feature>
<dbReference type="CDD" id="cd03801">
    <property type="entry name" value="GT4_PimA-like"/>
    <property type="match status" value="1"/>
</dbReference>
<dbReference type="Pfam" id="PF13524">
    <property type="entry name" value="Glyco_trans_1_2"/>
    <property type="match status" value="1"/>
</dbReference>
<feature type="compositionally biased region" description="Gly residues" evidence="1">
    <location>
        <begin position="131"/>
        <end position="142"/>
    </location>
</feature>
<organism evidence="3">
    <name type="scientific">Streptomyces haneummycinicus</name>
    <dbReference type="NCBI Taxonomy" id="3074435"/>
    <lineage>
        <taxon>Bacteria</taxon>
        <taxon>Bacillati</taxon>
        <taxon>Actinomycetota</taxon>
        <taxon>Actinomycetes</taxon>
        <taxon>Kitasatosporales</taxon>
        <taxon>Streptomycetaceae</taxon>
        <taxon>Streptomyces</taxon>
    </lineage>
</organism>
<dbReference type="InterPro" id="IPR050194">
    <property type="entry name" value="Glycosyltransferase_grp1"/>
</dbReference>
<dbReference type="InterPro" id="IPR055259">
    <property type="entry name" value="YkvP/CgeB_Glyco_trans-like"/>
</dbReference>
<dbReference type="GO" id="GO:0016758">
    <property type="term" value="F:hexosyltransferase activity"/>
    <property type="evidence" value="ECO:0007669"/>
    <property type="project" value="TreeGrafter"/>
</dbReference>
<feature type="region of interest" description="Disordered" evidence="1">
    <location>
        <begin position="225"/>
        <end position="261"/>
    </location>
</feature>
<evidence type="ECO:0000256" key="1">
    <source>
        <dbReference type="SAM" id="MobiDB-lite"/>
    </source>
</evidence>
<gene>
    <name evidence="3" type="ORF">SHKM778_80270</name>
</gene>
<dbReference type="EMBL" id="AP035768">
    <property type="protein sequence ID" value="BFO21639.1"/>
    <property type="molecule type" value="Genomic_DNA"/>
</dbReference>
<dbReference type="PANTHER" id="PTHR45947:SF3">
    <property type="entry name" value="SULFOQUINOVOSYL TRANSFERASE SQD2"/>
    <property type="match status" value="1"/>
</dbReference>
<evidence type="ECO:0000313" key="3">
    <source>
        <dbReference type="EMBL" id="BFO21639.1"/>
    </source>
</evidence>
<name>A0AAT9HVS0_9ACTN</name>
<evidence type="ECO:0000259" key="2">
    <source>
        <dbReference type="Pfam" id="PF13524"/>
    </source>
</evidence>
<feature type="domain" description="Spore protein YkvP/CgeB glycosyl transferase-like" evidence="2">
    <location>
        <begin position="168"/>
        <end position="214"/>
    </location>
</feature>
<proteinExistence type="predicted"/>
<dbReference type="AlphaFoldDB" id="A0AAT9HVS0"/>
<reference evidence="3" key="1">
    <citation type="submission" date="2024-06" db="EMBL/GenBank/DDBJ databases">
        <authorList>
            <consortium name="consrtm"/>
            <person name="Uemura M."/>
            <person name="Terahara T."/>
        </authorList>
    </citation>
    <scope>NUCLEOTIDE SEQUENCE</scope>
    <source>
        <strain evidence="3">KM77-8</strain>
    </source>
</reference>
<dbReference type="PANTHER" id="PTHR45947">
    <property type="entry name" value="SULFOQUINOVOSYL TRANSFERASE SQD2"/>
    <property type="match status" value="1"/>
</dbReference>
<accession>A0AAT9HVS0</accession>